<evidence type="ECO:0000313" key="4">
    <source>
        <dbReference type="EMBL" id="PVE43563.1"/>
    </source>
</evidence>
<dbReference type="GO" id="GO:0120147">
    <property type="term" value="F:formylglycine-generating oxidase activity"/>
    <property type="evidence" value="ECO:0007669"/>
    <property type="project" value="TreeGrafter"/>
</dbReference>
<dbReference type="InterPro" id="IPR005532">
    <property type="entry name" value="SUMF_dom"/>
</dbReference>
<dbReference type="EMBL" id="LFYT02000005">
    <property type="protein sequence ID" value="PVE43563.1"/>
    <property type="molecule type" value="Genomic_DNA"/>
</dbReference>
<feature type="domain" description="Sulfatase-modifying factor enzyme-like" evidence="3">
    <location>
        <begin position="17"/>
        <end position="247"/>
    </location>
</feature>
<proteinExistence type="predicted"/>
<gene>
    <name evidence="4" type="ORF">H663_006090</name>
</gene>
<dbReference type="InterPro" id="IPR051043">
    <property type="entry name" value="Sulfatase_Mod_Factor_Kinase"/>
</dbReference>
<feature type="signal peptide" evidence="2">
    <location>
        <begin position="1"/>
        <end position="27"/>
    </location>
</feature>
<feature type="compositionally biased region" description="Polar residues" evidence="1">
    <location>
        <begin position="158"/>
        <end position="172"/>
    </location>
</feature>
<dbReference type="SUPFAM" id="SSF56436">
    <property type="entry name" value="C-type lectin-like"/>
    <property type="match status" value="1"/>
</dbReference>
<dbReference type="Gene3D" id="3.90.1580.10">
    <property type="entry name" value="paralog of FGE (formylglycine-generating enzyme)"/>
    <property type="match status" value="1"/>
</dbReference>
<evidence type="ECO:0000259" key="3">
    <source>
        <dbReference type="Pfam" id="PF03781"/>
    </source>
</evidence>
<keyword evidence="2" id="KW-0732">Signal</keyword>
<name>A0A2T7UFU0_9BURK</name>
<protein>
    <recommendedName>
        <fullName evidence="3">Sulfatase-modifying factor enzyme-like domain-containing protein</fullName>
    </recommendedName>
</protein>
<reference evidence="4" key="1">
    <citation type="submission" date="2017-04" db="EMBL/GenBank/DDBJ databases">
        <title>Unexpected and diverse lifestyles within the genus Limnohabitans.</title>
        <authorList>
            <person name="Kasalicky V."/>
            <person name="Mehrshad M."/>
            <person name="Andrei S.-A."/>
            <person name="Salcher M."/>
            <person name="Kratochvilova H."/>
            <person name="Simek K."/>
            <person name="Ghai R."/>
        </authorList>
    </citation>
    <scope>NUCLEOTIDE SEQUENCE [LARGE SCALE GENOMIC DNA]</scope>
    <source>
        <strain evidence="4">II-D5</strain>
    </source>
</reference>
<accession>A0A2T7UFU0</accession>
<dbReference type="InterPro" id="IPR042095">
    <property type="entry name" value="SUMF_sf"/>
</dbReference>
<organism evidence="4 5">
    <name type="scientific">Limnohabitans planktonicus II-D5</name>
    <dbReference type="NCBI Taxonomy" id="1293045"/>
    <lineage>
        <taxon>Bacteria</taxon>
        <taxon>Pseudomonadati</taxon>
        <taxon>Pseudomonadota</taxon>
        <taxon>Betaproteobacteria</taxon>
        <taxon>Burkholderiales</taxon>
        <taxon>Comamonadaceae</taxon>
        <taxon>Limnohabitans</taxon>
    </lineage>
</organism>
<feature type="chain" id="PRO_5015575602" description="Sulfatase-modifying factor enzyme-like domain-containing protein" evidence="2">
    <location>
        <begin position="28"/>
        <end position="262"/>
    </location>
</feature>
<dbReference type="InterPro" id="IPR016187">
    <property type="entry name" value="CTDL_fold"/>
</dbReference>
<sequence>MKLRYVSALVPVCLSWVALLSGPIALAQTAKPAAEKLADKAADMVALGDWAIDRTEVTIGQFERYVRATGTVTRAEKEGGGFEYVGGWVRRPGWSWRQPDGVPAPADLPAVHLDFAEAQAYCRWAGGRLPTGAEWQKAGFTELRDKPPAPWVKGKTYPWSTGDSPQGANTSDPDPWPRAAPAGATRQGVNGLYDMGANVWEWTTDEQGGQRRTVGGSWWYGAYNMKADVQAFKPADVYVVYLGFRCAYDLPPKGLSTSKSPS</sequence>
<dbReference type="RefSeq" id="WP_083451058.1">
    <property type="nucleotide sequence ID" value="NZ_LFYT02000005.1"/>
</dbReference>
<feature type="region of interest" description="Disordered" evidence="1">
    <location>
        <begin position="151"/>
        <end position="187"/>
    </location>
</feature>
<evidence type="ECO:0000256" key="1">
    <source>
        <dbReference type="SAM" id="MobiDB-lite"/>
    </source>
</evidence>
<keyword evidence="5" id="KW-1185">Reference proteome</keyword>
<evidence type="ECO:0000313" key="5">
    <source>
        <dbReference type="Proteomes" id="UP000037507"/>
    </source>
</evidence>
<dbReference type="OrthoDB" id="9768004at2"/>
<dbReference type="Pfam" id="PF03781">
    <property type="entry name" value="FGE-sulfatase"/>
    <property type="match status" value="1"/>
</dbReference>
<evidence type="ECO:0000256" key="2">
    <source>
        <dbReference type="SAM" id="SignalP"/>
    </source>
</evidence>
<dbReference type="AlphaFoldDB" id="A0A2T7UFU0"/>
<dbReference type="PANTHER" id="PTHR23150:SF19">
    <property type="entry name" value="FORMYLGLYCINE-GENERATING ENZYME"/>
    <property type="match status" value="1"/>
</dbReference>
<dbReference type="Proteomes" id="UP000037507">
    <property type="component" value="Unassembled WGS sequence"/>
</dbReference>
<dbReference type="STRING" id="1293045.H663_04030"/>
<dbReference type="PANTHER" id="PTHR23150">
    <property type="entry name" value="SULFATASE MODIFYING FACTOR 1, 2"/>
    <property type="match status" value="1"/>
</dbReference>
<comment type="caution">
    <text evidence="4">The sequence shown here is derived from an EMBL/GenBank/DDBJ whole genome shotgun (WGS) entry which is preliminary data.</text>
</comment>